<dbReference type="Pfam" id="PF00668">
    <property type="entry name" value="Condensation"/>
    <property type="match status" value="1"/>
</dbReference>
<dbReference type="Gene3D" id="3.30.559.30">
    <property type="entry name" value="Nonribosomal peptide synthetase, condensation domain"/>
    <property type="match status" value="1"/>
</dbReference>
<protein>
    <recommendedName>
        <fullName evidence="2">Condensation domain-containing protein</fullName>
    </recommendedName>
</protein>
<feature type="domain" description="Condensation" evidence="2">
    <location>
        <begin position="61"/>
        <end position="332"/>
    </location>
</feature>
<dbReference type="EMBL" id="JAAIFS010000007">
    <property type="protein sequence ID" value="NEV90752.1"/>
    <property type="molecule type" value="Genomic_DNA"/>
</dbReference>
<accession>A0A6B3QRZ5</accession>
<dbReference type="GO" id="GO:0005737">
    <property type="term" value="C:cytoplasm"/>
    <property type="evidence" value="ECO:0007669"/>
    <property type="project" value="TreeGrafter"/>
</dbReference>
<gene>
    <name evidence="3" type="ORF">GUR47_29415</name>
</gene>
<evidence type="ECO:0000259" key="2">
    <source>
        <dbReference type="Pfam" id="PF00668"/>
    </source>
</evidence>
<evidence type="ECO:0000256" key="1">
    <source>
        <dbReference type="SAM" id="MobiDB-lite"/>
    </source>
</evidence>
<comment type="caution">
    <text evidence="3">The sequence shown here is derived from an EMBL/GenBank/DDBJ whole genome shotgun (WGS) entry which is preliminary data.</text>
</comment>
<name>A0A6B3QRZ5_STRTE</name>
<dbReference type="InterPro" id="IPR023213">
    <property type="entry name" value="CAT-like_dom_sf"/>
</dbReference>
<dbReference type="GO" id="GO:0003824">
    <property type="term" value="F:catalytic activity"/>
    <property type="evidence" value="ECO:0007669"/>
    <property type="project" value="InterPro"/>
</dbReference>
<dbReference type="GO" id="GO:0031177">
    <property type="term" value="F:phosphopantetheine binding"/>
    <property type="evidence" value="ECO:0007669"/>
    <property type="project" value="TreeGrafter"/>
</dbReference>
<dbReference type="GO" id="GO:0044550">
    <property type="term" value="P:secondary metabolite biosynthetic process"/>
    <property type="evidence" value="ECO:0007669"/>
    <property type="project" value="TreeGrafter"/>
</dbReference>
<dbReference type="GO" id="GO:0043041">
    <property type="term" value="P:amino acid activation for nonribosomal peptide biosynthetic process"/>
    <property type="evidence" value="ECO:0007669"/>
    <property type="project" value="TreeGrafter"/>
</dbReference>
<dbReference type="GO" id="GO:0008610">
    <property type="term" value="P:lipid biosynthetic process"/>
    <property type="evidence" value="ECO:0007669"/>
    <property type="project" value="UniProtKB-ARBA"/>
</dbReference>
<reference evidence="3" key="1">
    <citation type="journal article" date="2020" name="Microorganisms">
        <title>Isolation, Genomic and Metabolomic Characterization of Streptomyces tendae VITAKN with Quorum Sensing Inhibitory Activity from Southern India.</title>
        <authorList>
            <person name="Ishaque N.M."/>
            <person name="Burgsdorf I."/>
            <person name="Limlingan Malit J.J."/>
            <person name="Saha S."/>
            <person name="Teta R."/>
            <person name="Ewe D."/>
            <person name="Kannabiran K."/>
            <person name="Hrouzek P."/>
            <person name="Steindler L."/>
            <person name="Costantino V."/>
            <person name="Saurav K."/>
        </authorList>
    </citation>
    <scope>NUCLEOTIDE SEQUENCE</scope>
    <source>
        <strain evidence="3">VITAKN</strain>
    </source>
</reference>
<dbReference type="SUPFAM" id="SSF52777">
    <property type="entry name" value="CoA-dependent acyltransferases"/>
    <property type="match status" value="2"/>
</dbReference>
<proteinExistence type="predicted"/>
<evidence type="ECO:0000313" key="3">
    <source>
        <dbReference type="EMBL" id="NEV90752.1"/>
    </source>
</evidence>
<feature type="compositionally biased region" description="Basic residues" evidence="1">
    <location>
        <begin position="463"/>
        <end position="473"/>
    </location>
</feature>
<organism evidence="3">
    <name type="scientific">Streptomyces tendae</name>
    <dbReference type="NCBI Taxonomy" id="1932"/>
    <lineage>
        <taxon>Bacteria</taxon>
        <taxon>Bacillati</taxon>
        <taxon>Actinomycetota</taxon>
        <taxon>Actinomycetes</taxon>
        <taxon>Kitasatosporales</taxon>
        <taxon>Streptomycetaceae</taxon>
        <taxon>Streptomyces</taxon>
    </lineage>
</organism>
<feature type="region of interest" description="Disordered" evidence="1">
    <location>
        <begin position="452"/>
        <end position="473"/>
    </location>
</feature>
<dbReference type="RefSeq" id="WP_161381463.1">
    <property type="nucleotide sequence ID" value="NZ_JAAIFS010000007.1"/>
</dbReference>
<dbReference type="Gene3D" id="3.30.559.10">
    <property type="entry name" value="Chloramphenicol acetyltransferase-like domain"/>
    <property type="match status" value="1"/>
</dbReference>
<dbReference type="PANTHER" id="PTHR45527">
    <property type="entry name" value="NONRIBOSOMAL PEPTIDE SYNTHETASE"/>
    <property type="match status" value="1"/>
</dbReference>
<dbReference type="AlphaFoldDB" id="A0A6B3QRZ5"/>
<dbReference type="InterPro" id="IPR001242">
    <property type="entry name" value="Condensation_dom"/>
</dbReference>
<sequence>MTDPTTARVRFHEGDSRTGPMTWGQRAIWEVIRWLPPDDDSLNQLGWAPVGSATVAQVCDMVRLLVERHESLRTTYAEHGGGLVQHVAASGEIEFLLCELEPGDLAEAVAPLGERIRAGAFDNAAGLPLRAAIGLRAGVPVAVAIAASHLAVDGWSFQIVMDELRAVLAAGPDGPTGLRERSRQPVDRAGFETSAAGARREKRTLDYWARQASTVPASMLATASTPQQLDRDWAHIDSPALALAAHALAGRSRCNTATALLGSTALLLASYLGEPEAALRVIVSTRFKPEDEEFVGAFNQNAIVRLQVEDESTEQFLSRAARTALNAYRHSEACPVRMEEQLEEIARRRGITPGGYCFFNDIRFSAEERNAPPPEIDPLKLPTQLDEALARTRLTRPDNEGRQSGAKFFLFLDGLRESCALTLCTDPRFLPASAGDFLQELERLTVRAAQNPGTPVGELVDRLRRRPRGAHHD</sequence>
<dbReference type="PANTHER" id="PTHR45527:SF1">
    <property type="entry name" value="FATTY ACID SYNTHASE"/>
    <property type="match status" value="1"/>
</dbReference>